<proteinExistence type="predicted"/>
<dbReference type="PANTHER" id="PTHR42718">
    <property type="entry name" value="MAJOR FACILITATOR SUPERFAMILY MULTIDRUG TRANSPORTER MFSC"/>
    <property type="match status" value="1"/>
</dbReference>
<evidence type="ECO:0000313" key="9">
    <source>
        <dbReference type="Proteomes" id="UP000308705"/>
    </source>
</evidence>
<protein>
    <submittedName>
        <fullName evidence="8">MFS transporter</fullName>
    </submittedName>
</protein>
<dbReference type="GO" id="GO:0022857">
    <property type="term" value="F:transmembrane transporter activity"/>
    <property type="evidence" value="ECO:0007669"/>
    <property type="project" value="InterPro"/>
</dbReference>
<dbReference type="PROSITE" id="PS50850">
    <property type="entry name" value="MFS"/>
    <property type="match status" value="1"/>
</dbReference>
<keyword evidence="9" id="KW-1185">Reference proteome</keyword>
<gene>
    <name evidence="8" type="ORF">FDA94_26800</name>
</gene>
<comment type="subcellular location">
    <subcellularLocation>
        <location evidence="1">Cell membrane</location>
        <topology evidence="1">Multi-pass membrane protein</topology>
    </subcellularLocation>
</comment>
<feature type="transmembrane region" description="Helical" evidence="6">
    <location>
        <begin position="310"/>
        <end position="330"/>
    </location>
</feature>
<feature type="transmembrane region" description="Helical" evidence="6">
    <location>
        <begin position="78"/>
        <end position="98"/>
    </location>
</feature>
<accession>A0A4U3MC46</accession>
<dbReference type="SUPFAM" id="SSF103473">
    <property type="entry name" value="MFS general substrate transporter"/>
    <property type="match status" value="1"/>
</dbReference>
<dbReference type="AlphaFoldDB" id="A0A4U3MC46"/>
<evidence type="ECO:0000256" key="6">
    <source>
        <dbReference type="SAM" id="Phobius"/>
    </source>
</evidence>
<keyword evidence="2" id="KW-0813">Transport</keyword>
<feature type="transmembrane region" description="Helical" evidence="6">
    <location>
        <begin position="336"/>
        <end position="360"/>
    </location>
</feature>
<feature type="transmembrane region" description="Helical" evidence="6">
    <location>
        <begin position="372"/>
        <end position="393"/>
    </location>
</feature>
<reference evidence="8 9" key="1">
    <citation type="submission" date="2019-04" db="EMBL/GenBank/DDBJ databases">
        <title>Herbidospora sp. NEAU-GS14.nov., a novel actinomycete isolated from soil.</title>
        <authorList>
            <person name="Han L."/>
        </authorList>
    </citation>
    <scope>NUCLEOTIDE SEQUENCE [LARGE SCALE GENOMIC DNA]</scope>
    <source>
        <strain evidence="8 9">NEAU-GS14</strain>
    </source>
</reference>
<dbReference type="CDD" id="cd17504">
    <property type="entry name" value="MFS_MMR_MDR_like"/>
    <property type="match status" value="1"/>
</dbReference>
<dbReference type="Proteomes" id="UP000308705">
    <property type="component" value="Unassembled WGS sequence"/>
</dbReference>
<feature type="domain" description="Major facilitator superfamily (MFS) profile" evidence="7">
    <location>
        <begin position="1"/>
        <end position="437"/>
    </location>
</feature>
<dbReference type="OrthoDB" id="4484751at2"/>
<evidence type="ECO:0000259" key="7">
    <source>
        <dbReference type="PROSITE" id="PS50850"/>
    </source>
</evidence>
<dbReference type="PANTHER" id="PTHR42718:SF9">
    <property type="entry name" value="MAJOR FACILITATOR SUPERFAMILY MULTIDRUG TRANSPORTER MFSC"/>
    <property type="match status" value="1"/>
</dbReference>
<feature type="transmembrane region" description="Helical" evidence="6">
    <location>
        <begin position="413"/>
        <end position="432"/>
    </location>
</feature>
<evidence type="ECO:0000256" key="2">
    <source>
        <dbReference type="ARBA" id="ARBA00022448"/>
    </source>
</evidence>
<evidence type="ECO:0000313" key="8">
    <source>
        <dbReference type="EMBL" id="TKK85287.1"/>
    </source>
</evidence>
<keyword evidence="4 6" id="KW-1133">Transmembrane helix</keyword>
<feature type="transmembrane region" description="Helical" evidence="6">
    <location>
        <begin position="140"/>
        <end position="159"/>
    </location>
</feature>
<dbReference type="Pfam" id="PF07690">
    <property type="entry name" value="MFS_1"/>
    <property type="match status" value="1"/>
</dbReference>
<dbReference type="InterPro" id="IPR011701">
    <property type="entry name" value="MFS"/>
</dbReference>
<feature type="transmembrane region" description="Helical" evidence="6">
    <location>
        <begin position="240"/>
        <end position="259"/>
    </location>
</feature>
<organism evidence="8 9">
    <name type="scientific">Herbidospora galbida</name>
    <dbReference type="NCBI Taxonomy" id="2575442"/>
    <lineage>
        <taxon>Bacteria</taxon>
        <taxon>Bacillati</taxon>
        <taxon>Actinomycetota</taxon>
        <taxon>Actinomycetes</taxon>
        <taxon>Streptosporangiales</taxon>
        <taxon>Streptosporangiaceae</taxon>
        <taxon>Herbidospora</taxon>
    </lineage>
</organism>
<dbReference type="Gene3D" id="1.20.1250.20">
    <property type="entry name" value="MFS general substrate transporter like domains"/>
    <property type="match status" value="2"/>
</dbReference>
<keyword evidence="3 6" id="KW-0812">Transmembrane</keyword>
<sequence>MQTIVIPIVPELPRYLHTDAASVTWVLTATLLAGAIATPLTGRLGDMFGKRRLLLICLGLLVAGSVVGALSSSLVPMIVGRALQGCAAGVIPLGISLMRDELAPERLGSAMGLMSSSLGVGGALGLPAAAAIAQNASWHLLFWGAAGLGLIAMIMVWTLVPESSDRSGGRIDFPGAIGLTAGLLCLLLAITKGGDWGWGGPLTLGLFGAALVILVVWGLYELRRPGPLVDLRTSARRPVLLTNIASICIGFAMYAQALAIPQLLQLPAATGHGLGQTMLVAGLCMAPGGLVMIFVSPLSAKLSAWKGAKVSLMTGALVFAAGDVAALWLLSAPWQLIVVSMITSTGMALAFAAIPALIMANVPHTETAAANGLNALMRSVGTSTASAVVGVALAHMTQPFAGTLVPTLDGFKLTFILGAVAAMLAALIMAFVPGRRRSVAYATATKEAAGMAAGHVHRSS</sequence>
<keyword evidence="5 6" id="KW-0472">Membrane</keyword>
<evidence type="ECO:0000256" key="3">
    <source>
        <dbReference type="ARBA" id="ARBA00022692"/>
    </source>
</evidence>
<feature type="transmembrane region" description="Helical" evidence="6">
    <location>
        <begin position="202"/>
        <end position="220"/>
    </location>
</feature>
<evidence type="ECO:0000256" key="4">
    <source>
        <dbReference type="ARBA" id="ARBA00022989"/>
    </source>
</evidence>
<name>A0A4U3MC46_9ACTN</name>
<feature type="transmembrane region" description="Helical" evidence="6">
    <location>
        <begin position="279"/>
        <end position="298"/>
    </location>
</feature>
<feature type="transmembrane region" description="Helical" evidence="6">
    <location>
        <begin position="171"/>
        <end position="190"/>
    </location>
</feature>
<comment type="caution">
    <text evidence="8">The sequence shown here is derived from an EMBL/GenBank/DDBJ whole genome shotgun (WGS) entry which is preliminary data.</text>
</comment>
<feature type="transmembrane region" description="Helical" evidence="6">
    <location>
        <begin position="20"/>
        <end position="41"/>
    </location>
</feature>
<feature type="transmembrane region" description="Helical" evidence="6">
    <location>
        <begin position="53"/>
        <end position="72"/>
    </location>
</feature>
<dbReference type="InterPro" id="IPR020846">
    <property type="entry name" value="MFS_dom"/>
</dbReference>
<dbReference type="GO" id="GO:0005886">
    <property type="term" value="C:plasma membrane"/>
    <property type="evidence" value="ECO:0007669"/>
    <property type="project" value="UniProtKB-SubCell"/>
</dbReference>
<dbReference type="InterPro" id="IPR036259">
    <property type="entry name" value="MFS_trans_sf"/>
</dbReference>
<evidence type="ECO:0000256" key="5">
    <source>
        <dbReference type="ARBA" id="ARBA00023136"/>
    </source>
</evidence>
<evidence type="ECO:0000256" key="1">
    <source>
        <dbReference type="ARBA" id="ARBA00004651"/>
    </source>
</evidence>
<dbReference type="EMBL" id="SZQA01000029">
    <property type="protein sequence ID" value="TKK85287.1"/>
    <property type="molecule type" value="Genomic_DNA"/>
</dbReference>
<feature type="transmembrane region" description="Helical" evidence="6">
    <location>
        <begin position="110"/>
        <end position="134"/>
    </location>
</feature>